<sequence length="221" mass="25196">MKKQMTQIMIIGALVTSVCIGGTYSVQADYDALSMPAPTATPSISIEEKHILVPAPSTYVQSEMARYVAWYNEQTRTADSHVPMKILEDGTQLSVSEVINQRFVQALKDRKHFYEWSHRYDIKEKEEQSTYAMDTLQAMINDIEFATTGRFIATTEPHHIDLWAAIQEPATPNVDEPVNPAHILDIEKEHMSRVNNSELRSYANEMILFAIHDTMNDKSFK</sequence>
<evidence type="ECO:0000313" key="2">
    <source>
        <dbReference type="Proteomes" id="UP000029628"/>
    </source>
</evidence>
<gene>
    <name evidence="1" type="ORF">HMPREF0872_03105</name>
</gene>
<dbReference type="EMBL" id="JRNT01000007">
    <property type="protein sequence ID" value="KGF47709.1"/>
    <property type="molecule type" value="Genomic_DNA"/>
</dbReference>
<comment type="caution">
    <text evidence="1">The sequence shown here is derived from an EMBL/GenBank/DDBJ whole genome shotgun (WGS) entry which is preliminary data.</text>
</comment>
<dbReference type="Proteomes" id="UP000029628">
    <property type="component" value="Unassembled WGS sequence"/>
</dbReference>
<proteinExistence type="predicted"/>
<reference evidence="1 2" key="1">
    <citation type="submission" date="2014-07" db="EMBL/GenBank/DDBJ databases">
        <authorList>
            <person name="McCorrison J."/>
            <person name="Sanka R."/>
            <person name="Torralba M."/>
            <person name="Gillis M."/>
            <person name="Haft D.H."/>
            <person name="Methe B."/>
            <person name="Sutton G."/>
            <person name="Nelson K.E."/>
        </authorList>
    </citation>
    <scope>NUCLEOTIDE SEQUENCE [LARGE SCALE GENOMIC DNA]</scope>
    <source>
        <strain evidence="1 2">DNF00314</strain>
    </source>
</reference>
<organism evidence="1 2">
    <name type="scientific">Veillonella montpellierensis DNF00314</name>
    <dbReference type="NCBI Taxonomy" id="1401067"/>
    <lineage>
        <taxon>Bacteria</taxon>
        <taxon>Bacillati</taxon>
        <taxon>Bacillota</taxon>
        <taxon>Negativicutes</taxon>
        <taxon>Veillonellales</taxon>
        <taxon>Veillonellaceae</taxon>
        <taxon>Veillonella</taxon>
    </lineage>
</organism>
<accession>A0A096CQU1</accession>
<evidence type="ECO:0000313" key="1">
    <source>
        <dbReference type="EMBL" id="KGF47709.1"/>
    </source>
</evidence>
<name>A0A096CQU1_9FIRM</name>
<dbReference type="RefSeq" id="WP_038151727.1">
    <property type="nucleotide sequence ID" value="NZ_JRNT01000007.1"/>
</dbReference>
<keyword evidence="2" id="KW-1185">Reference proteome</keyword>
<dbReference type="AlphaFoldDB" id="A0A096CQU1"/>
<protein>
    <submittedName>
        <fullName evidence="1">Uncharacterized protein</fullName>
    </submittedName>
</protein>